<dbReference type="SUPFAM" id="SSF56935">
    <property type="entry name" value="Porins"/>
    <property type="match status" value="1"/>
</dbReference>
<keyword evidence="6 12" id="KW-0812">Transmembrane</keyword>
<keyword evidence="8 13" id="KW-0798">TonB box</keyword>
<dbReference type="AlphaFoldDB" id="A0A6S6ZIH8"/>
<reference evidence="15 16" key="1">
    <citation type="submission" date="2020-04" db="EMBL/GenBank/DDBJ databases">
        <authorList>
            <person name="De Canck E."/>
        </authorList>
    </citation>
    <scope>NUCLEOTIDE SEQUENCE [LARGE SCALE GENOMIC DNA]</scope>
    <source>
        <strain evidence="15 16">LMG 26690</strain>
    </source>
</reference>
<dbReference type="Gene3D" id="2.170.130.10">
    <property type="entry name" value="TonB-dependent receptor, plug domain"/>
    <property type="match status" value="1"/>
</dbReference>
<dbReference type="InterPro" id="IPR036942">
    <property type="entry name" value="Beta-barrel_TonB_sf"/>
</dbReference>
<dbReference type="GO" id="GO:0038023">
    <property type="term" value="F:signaling receptor activity"/>
    <property type="evidence" value="ECO:0007669"/>
    <property type="project" value="InterPro"/>
</dbReference>
<gene>
    <name evidence="15" type="primary">fcuA_2</name>
    <name evidence="15" type="ORF">LMG26690_01410</name>
</gene>
<evidence type="ECO:0000256" key="3">
    <source>
        <dbReference type="ARBA" id="ARBA00022448"/>
    </source>
</evidence>
<evidence type="ECO:0000313" key="15">
    <source>
        <dbReference type="EMBL" id="CAB3677500.1"/>
    </source>
</evidence>
<evidence type="ECO:0000259" key="14">
    <source>
        <dbReference type="SMART" id="SM00965"/>
    </source>
</evidence>
<dbReference type="Pfam" id="PF00593">
    <property type="entry name" value="TonB_dep_Rec_b-barrel"/>
    <property type="match status" value="1"/>
</dbReference>
<dbReference type="GO" id="GO:0015344">
    <property type="term" value="F:siderophore uptake transmembrane transporter activity"/>
    <property type="evidence" value="ECO:0007669"/>
    <property type="project" value="TreeGrafter"/>
</dbReference>
<dbReference type="CDD" id="cd01347">
    <property type="entry name" value="ligand_gated_channel"/>
    <property type="match status" value="1"/>
</dbReference>
<evidence type="ECO:0000256" key="1">
    <source>
        <dbReference type="ARBA" id="ARBA00004571"/>
    </source>
</evidence>
<dbReference type="Proteomes" id="UP000494214">
    <property type="component" value="Unassembled WGS sequence"/>
</dbReference>
<evidence type="ECO:0000313" key="16">
    <source>
        <dbReference type="Proteomes" id="UP000494214"/>
    </source>
</evidence>
<evidence type="ECO:0000256" key="10">
    <source>
        <dbReference type="ARBA" id="ARBA00023170"/>
    </source>
</evidence>
<name>A0A6S6ZIH8_9BURK</name>
<evidence type="ECO:0000256" key="5">
    <source>
        <dbReference type="ARBA" id="ARBA00022496"/>
    </source>
</evidence>
<keyword evidence="5" id="KW-0410">Iron transport</keyword>
<evidence type="ECO:0000256" key="9">
    <source>
        <dbReference type="ARBA" id="ARBA00023136"/>
    </source>
</evidence>
<evidence type="ECO:0000256" key="12">
    <source>
        <dbReference type="PROSITE-ProRule" id="PRU01360"/>
    </source>
</evidence>
<dbReference type="SMART" id="SM00965">
    <property type="entry name" value="STN"/>
    <property type="match status" value="1"/>
</dbReference>
<keyword evidence="3 12" id="KW-0813">Transport</keyword>
<dbReference type="InterPro" id="IPR000531">
    <property type="entry name" value="Beta-barrel_TonB"/>
</dbReference>
<keyword evidence="11 12" id="KW-0998">Cell outer membrane</keyword>
<dbReference type="Gene3D" id="2.40.170.20">
    <property type="entry name" value="TonB-dependent receptor, beta-barrel domain"/>
    <property type="match status" value="1"/>
</dbReference>
<organism evidence="15 16">
    <name type="scientific">Achromobacter animicus</name>
    <dbReference type="NCBI Taxonomy" id="1389935"/>
    <lineage>
        <taxon>Bacteria</taxon>
        <taxon>Pseudomonadati</taxon>
        <taxon>Pseudomonadota</taxon>
        <taxon>Betaproteobacteria</taxon>
        <taxon>Burkholderiales</taxon>
        <taxon>Alcaligenaceae</taxon>
        <taxon>Achromobacter</taxon>
    </lineage>
</organism>
<dbReference type="PROSITE" id="PS52016">
    <property type="entry name" value="TONB_DEPENDENT_REC_3"/>
    <property type="match status" value="1"/>
</dbReference>
<dbReference type="InterPro" id="IPR011662">
    <property type="entry name" value="Secretin/TonB_short_N"/>
</dbReference>
<feature type="domain" description="Secretin/TonB short N-terminal" evidence="14">
    <location>
        <begin position="85"/>
        <end position="136"/>
    </location>
</feature>
<evidence type="ECO:0000256" key="2">
    <source>
        <dbReference type="ARBA" id="ARBA00009810"/>
    </source>
</evidence>
<dbReference type="InterPro" id="IPR010105">
    <property type="entry name" value="TonB_sidphr_rcpt"/>
</dbReference>
<keyword evidence="9 12" id="KW-0472">Membrane</keyword>
<evidence type="ECO:0000256" key="11">
    <source>
        <dbReference type="ARBA" id="ARBA00023237"/>
    </source>
</evidence>
<keyword evidence="5" id="KW-0406">Ion transport</keyword>
<protein>
    <submittedName>
        <fullName evidence="15">Ferrichrome receptor FcuA</fullName>
    </submittedName>
</protein>
<dbReference type="InterPro" id="IPR012910">
    <property type="entry name" value="Plug_dom"/>
</dbReference>
<evidence type="ECO:0000256" key="4">
    <source>
        <dbReference type="ARBA" id="ARBA00022452"/>
    </source>
</evidence>
<proteinExistence type="inferred from homology"/>
<accession>A0A6S6ZIH8</accession>
<keyword evidence="4 12" id="KW-1134">Transmembrane beta strand</keyword>
<dbReference type="GO" id="GO:0009279">
    <property type="term" value="C:cell outer membrane"/>
    <property type="evidence" value="ECO:0007669"/>
    <property type="project" value="UniProtKB-SubCell"/>
</dbReference>
<keyword evidence="10 15" id="KW-0675">Receptor</keyword>
<dbReference type="Pfam" id="PF07660">
    <property type="entry name" value="STN"/>
    <property type="match status" value="1"/>
</dbReference>
<dbReference type="InterPro" id="IPR039426">
    <property type="entry name" value="TonB-dep_rcpt-like"/>
</dbReference>
<dbReference type="InterPro" id="IPR037066">
    <property type="entry name" value="Plug_dom_sf"/>
</dbReference>
<comment type="similarity">
    <text evidence="2 12 13">Belongs to the TonB-dependent receptor family.</text>
</comment>
<evidence type="ECO:0000256" key="7">
    <source>
        <dbReference type="ARBA" id="ARBA00023004"/>
    </source>
</evidence>
<evidence type="ECO:0000256" key="13">
    <source>
        <dbReference type="RuleBase" id="RU003357"/>
    </source>
</evidence>
<keyword evidence="7" id="KW-0408">Iron</keyword>
<dbReference type="Pfam" id="PF07715">
    <property type="entry name" value="Plug"/>
    <property type="match status" value="1"/>
</dbReference>
<evidence type="ECO:0000256" key="6">
    <source>
        <dbReference type="ARBA" id="ARBA00022692"/>
    </source>
</evidence>
<dbReference type="Gene3D" id="3.55.50.30">
    <property type="match status" value="1"/>
</dbReference>
<keyword evidence="16" id="KW-1185">Reference proteome</keyword>
<evidence type="ECO:0000256" key="8">
    <source>
        <dbReference type="ARBA" id="ARBA00023077"/>
    </source>
</evidence>
<comment type="subcellular location">
    <subcellularLocation>
        <location evidence="1 12">Cell outer membrane</location>
        <topology evidence="1 12">Multi-pass membrane protein</topology>
    </subcellularLocation>
</comment>
<dbReference type="PANTHER" id="PTHR32552:SF82">
    <property type="entry name" value="FCUA PROTEIN"/>
    <property type="match status" value="1"/>
</dbReference>
<dbReference type="GO" id="GO:0015891">
    <property type="term" value="P:siderophore transport"/>
    <property type="evidence" value="ECO:0007669"/>
    <property type="project" value="InterPro"/>
</dbReference>
<dbReference type="EMBL" id="CADIJM010000002">
    <property type="protein sequence ID" value="CAB3677500.1"/>
    <property type="molecule type" value="Genomic_DNA"/>
</dbReference>
<dbReference type="PANTHER" id="PTHR32552">
    <property type="entry name" value="FERRICHROME IRON RECEPTOR-RELATED"/>
    <property type="match status" value="1"/>
</dbReference>
<dbReference type="NCBIfam" id="TIGR01783">
    <property type="entry name" value="TonB-siderophor"/>
    <property type="match status" value="1"/>
</dbReference>
<sequence>MSHRPSSAAAAFPVTRARALAARRGRIPSWGLPLALAMAVSAVWGPTAHAQAAPATTGAADLMAFDIAPAPLNQVLTRLANESGILLAAQPSLVADRQSNGVRGRYTPHQALEQALAGTGLRATREAPNQYRLSALPAGQTTTLEPVTVTASGLASGLPPVYPGGQVARGGRLGLLGDRDDMSTPFSATQYTAKLIEDQQAQNIGDVLVNDPTVRNTYSRGAGRDEFNIRGFTLFNYDVSFNGLYGVSPRNSSSLIGVERVEVLRGPNALLNGMAPYGSVGGSINLVPKRAGADPLNRFTVSYIGDSQFGAHADLSRRYGESQEWGVRLNVAGSSGDLPMDGAKEDLGAVALGLDYQGERLRVEGDINYQNRTTDARSGLLFPPPSGVDIGRAPDARRNFFPSWTYWKTKEWSGALRAEYDVSPDWTVYGAVGARKHDFESMQTSWLMLNEAGDIGAVPARLNESLLSKTGEIGVRGRLQTGPLKHEPALSASVLDIDYSAARIRSSTVFSNIYNPADLPKPNIARPSDLPRASDSRLVSIALADTISMADDRVQFIAGVRHQRVESTNFDAMSGRQTSNYNESAVTPAFALTVKPTERLALYGNYIEGLSQGGTAPEGAVNAGEVFAPEISKQFEVGAKYDFGQFETTLSAFQIERPSSYLDPASLRYVSNGKQRNRGLEFLVQGEPTHGVRLLGGVAYTDARLTRTEGGVNDGNRAPAVPRLQFNAAAEWDTPFVPGLTLTARMLRTSSQIVDVANTQEIPGWTRFDVGARYAFNANGKPVVIRAMVENVLNKNYWQSAAREGLTVGAPLTVLLSVSTEF</sequence>